<keyword evidence="2 7" id="KW-0732">Signal</keyword>
<evidence type="ECO:0000256" key="2">
    <source>
        <dbReference type="ARBA" id="ARBA00022729"/>
    </source>
</evidence>
<comment type="similarity">
    <text evidence="6">Belongs to the nlpA lipoprotein family.</text>
</comment>
<proteinExistence type="inferred from homology"/>
<dbReference type="PANTHER" id="PTHR30429:SF1">
    <property type="entry name" value="D-METHIONINE-BINDING LIPOPROTEIN METQ-RELATED"/>
    <property type="match status" value="1"/>
</dbReference>
<dbReference type="Proteomes" id="UP001335737">
    <property type="component" value="Unassembled WGS sequence"/>
</dbReference>
<feature type="signal peptide" evidence="7">
    <location>
        <begin position="1"/>
        <end position="25"/>
    </location>
</feature>
<dbReference type="InterPro" id="IPR004872">
    <property type="entry name" value="Lipoprotein_NlpA"/>
</dbReference>
<dbReference type="Pfam" id="PF03180">
    <property type="entry name" value="Lipoprotein_9"/>
    <property type="match status" value="1"/>
</dbReference>
<evidence type="ECO:0000256" key="7">
    <source>
        <dbReference type="SAM" id="SignalP"/>
    </source>
</evidence>
<dbReference type="PANTHER" id="PTHR30429">
    <property type="entry name" value="D-METHIONINE-BINDING LIPOPROTEIN METQ"/>
    <property type="match status" value="1"/>
</dbReference>
<name>A0ABU6KEV3_9BACI</name>
<evidence type="ECO:0000313" key="8">
    <source>
        <dbReference type="EMBL" id="MEC5423853.1"/>
    </source>
</evidence>
<dbReference type="Gene3D" id="3.40.190.10">
    <property type="entry name" value="Periplasmic binding protein-like II"/>
    <property type="match status" value="2"/>
</dbReference>
<dbReference type="PROSITE" id="PS51257">
    <property type="entry name" value="PROKAR_LIPOPROTEIN"/>
    <property type="match status" value="1"/>
</dbReference>
<dbReference type="RefSeq" id="WP_327607424.1">
    <property type="nucleotide sequence ID" value="NZ_JARZFX010000004.1"/>
</dbReference>
<dbReference type="NCBIfam" id="TIGR00363">
    <property type="entry name" value="MetQ/NlpA family lipoprotein"/>
    <property type="match status" value="1"/>
</dbReference>
<dbReference type="EMBL" id="JARZFX010000004">
    <property type="protein sequence ID" value="MEC5423853.1"/>
    <property type="molecule type" value="Genomic_DNA"/>
</dbReference>
<keyword evidence="3" id="KW-0472">Membrane</keyword>
<accession>A0ABU6KEV3</accession>
<comment type="subcellular location">
    <subcellularLocation>
        <location evidence="1">Membrane</location>
        <topology evidence="1">Lipid-anchor</topology>
    </subcellularLocation>
</comment>
<keyword evidence="4" id="KW-0564">Palmitate</keyword>
<organism evidence="8 9">
    <name type="scientific">Virgibacillus tibetensis</name>
    <dbReference type="NCBI Taxonomy" id="3042313"/>
    <lineage>
        <taxon>Bacteria</taxon>
        <taxon>Bacillati</taxon>
        <taxon>Bacillota</taxon>
        <taxon>Bacilli</taxon>
        <taxon>Bacillales</taxon>
        <taxon>Bacillaceae</taxon>
        <taxon>Virgibacillus</taxon>
    </lineage>
</organism>
<evidence type="ECO:0000256" key="5">
    <source>
        <dbReference type="ARBA" id="ARBA00023288"/>
    </source>
</evidence>
<evidence type="ECO:0000256" key="6">
    <source>
        <dbReference type="PIRNR" id="PIRNR002854"/>
    </source>
</evidence>
<keyword evidence="5 6" id="KW-0449">Lipoprotein</keyword>
<dbReference type="SUPFAM" id="SSF53850">
    <property type="entry name" value="Periplasmic binding protein-like II"/>
    <property type="match status" value="1"/>
</dbReference>
<feature type="chain" id="PRO_5046433910" description="Lipoprotein" evidence="7">
    <location>
        <begin position="26"/>
        <end position="270"/>
    </location>
</feature>
<evidence type="ECO:0000256" key="4">
    <source>
        <dbReference type="ARBA" id="ARBA00023139"/>
    </source>
</evidence>
<reference evidence="8 9" key="1">
    <citation type="journal article" date="2024" name="Int. J. Syst. Evol. Microbiol.">
        <title>Virgibacillus tibetensis sp. nov., isolated from salt lake on the Tibetan Plateau of China.</title>
        <authorList>
            <person name="Phurbu D."/>
            <person name="Liu Z.-X."/>
            <person name="Wang R."/>
            <person name="Zheng Y.-Y."/>
            <person name="Liu H.-C."/>
            <person name="Zhou Y.-G."/>
            <person name="Yu Y.-J."/>
            <person name="Li A.-H."/>
        </authorList>
    </citation>
    <scope>NUCLEOTIDE SEQUENCE [LARGE SCALE GENOMIC DNA]</scope>
    <source>
        <strain evidence="8 9">C22-A2</strain>
    </source>
</reference>
<evidence type="ECO:0000256" key="1">
    <source>
        <dbReference type="ARBA" id="ARBA00004635"/>
    </source>
</evidence>
<evidence type="ECO:0000256" key="3">
    <source>
        <dbReference type="ARBA" id="ARBA00023136"/>
    </source>
</evidence>
<protein>
    <recommendedName>
        <fullName evidence="6">Lipoprotein</fullName>
    </recommendedName>
</protein>
<evidence type="ECO:0000313" key="9">
    <source>
        <dbReference type="Proteomes" id="UP001335737"/>
    </source>
</evidence>
<comment type="caution">
    <text evidence="8">The sequence shown here is derived from an EMBL/GenBank/DDBJ whole genome shotgun (WGS) entry which is preliminary data.</text>
</comment>
<gene>
    <name evidence="8" type="ORF">QGM71_10155</name>
</gene>
<dbReference type="CDD" id="cd13526">
    <property type="entry name" value="PBP2_lipoprotein_MetQ_like"/>
    <property type="match status" value="1"/>
</dbReference>
<keyword evidence="9" id="KW-1185">Reference proteome</keyword>
<dbReference type="PIRSF" id="PIRSF002854">
    <property type="entry name" value="MetQ"/>
    <property type="match status" value="1"/>
</dbReference>
<sequence>MKKIGFILLALLLAVVITGCGSDEASGQLNDKKLLVGVTAGPHEQIVEKVAEVAAADGLEIELKVFSDFILPNSTLEEGQLDANAYQHQPFLDQFNEDHETNLVPVGKTILNPMGIYSEKYTNMDDLPDGARIGLPNDPTNGSRTLYILEEAGYITLADDNKELASIHDVVDNPRNFEFIELDAAQITKQLGEVDAASVNTSFAIAAGLNPVEDAILLESTSSPYTNYIVVREENQDDPVVEKLVKAYQSEEVKQFIEEEFRGSVLIAWE</sequence>